<dbReference type="Proteomes" id="UP000068210">
    <property type="component" value="Chromosome"/>
</dbReference>
<evidence type="ECO:0000259" key="2">
    <source>
        <dbReference type="Pfam" id="PF00266"/>
    </source>
</evidence>
<dbReference type="HOGENOM" id="CLU_003433_2_1_6"/>
<dbReference type="AlphaFoldDB" id="A0A0C4WUP7"/>
<evidence type="ECO:0000313" key="4">
    <source>
        <dbReference type="Proteomes" id="UP000068210"/>
    </source>
</evidence>
<dbReference type="Pfam" id="PF00266">
    <property type="entry name" value="Aminotran_5"/>
    <property type="match status" value="1"/>
</dbReference>
<dbReference type="Gene3D" id="3.40.640.10">
    <property type="entry name" value="Type I PLP-dependent aspartate aminotransferase-like (Major domain)"/>
    <property type="match status" value="1"/>
</dbReference>
<dbReference type="PANTHER" id="PTHR43586">
    <property type="entry name" value="CYSTEINE DESULFURASE"/>
    <property type="match status" value="1"/>
</dbReference>
<sequence length="377" mass="41888">MHAIHDEFPQLAGLRYLNHAAVAPWPKRAGKAVSAFAEQNVHIGARDYPQWLGIERRLRERLMRLLNAPSTADIALVKNTSEALSFVAFGLDWQDGEQIVISDEEFPSNRIVWEALKPLGVEVVAVSLKGADPEADLLAACSPRTRLLSISAVQYASGLRLDLERLGQGCRQLGVLLCVDAIQQLGALPFDVRACDCAFAMADGHKWMLGPEGLGVFYCRSDLREQLKLHEYGWHMLENAGDYDRLEWEPARTARRFECGSPNMLGAVALESSLSLLEQVGMLNVAQGLHERMAWLEEGLRQIPGLRLHSPSDPARRAGILTFSLDAWDNQQLFERLKHEQIVCAQRGGGIRLSPHFYTPTLVLDETLAVLRQLAAG</sequence>
<keyword evidence="1" id="KW-0663">Pyridoxal phosphate</keyword>
<dbReference type="STRING" id="1328314.Achr_27840"/>
<dbReference type="InterPro" id="IPR015422">
    <property type="entry name" value="PyrdxlP-dep_Trfase_small"/>
</dbReference>
<dbReference type="PANTHER" id="PTHR43586:SF15">
    <property type="entry name" value="BLR3095 PROTEIN"/>
    <property type="match status" value="1"/>
</dbReference>
<dbReference type="RefSeq" id="WP_039805354.1">
    <property type="nucleotide sequence ID" value="NZ_CP010415.1"/>
</dbReference>
<dbReference type="KEGG" id="acx:Achr_27840"/>
<dbReference type="InterPro" id="IPR015421">
    <property type="entry name" value="PyrdxlP-dep_Trfase_major"/>
</dbReference>
<dbReference type="Gene3D" id="3.90.1150.10">
    <property type="entry name" value="Aspartate Aminotransferase, domain 1"/>
    <property type="match status" value="1"/>
</dbReference>
<dbReference type="SUPFAM" id="SSF53383">
    <property type="entry name" value="PLP-dependent transferases"/>
    <property type="match status" value="1"/>
</dbReference>
<reference evidence="3 4" key="1">
    <citation type="journal article" date="2015" name="PLoS ONE">
        <title>Azotobacter Genomes: The Genome of Azotobacter chroococcum NCIMB 8003 (ATCC 4412).</title>
        <authorList>
            <person name="Robson R.L."/>
            <person name="Jones R."/>
            <person name="Robson R.M."/>
            <person name="Schwartz A."/>
            <person name="Richardson T.H."/>
        </authorList>
    </citation>
    <scope>NUCLEOTIDE SEQUENCE [LARGE SCALE GENOMIC DNA]</scope>
    <source>
        <strain evidence="3 4">NCIMB 8003</strain>
    </source>
</reference>
<protein>
    <submittedName>
        <fullName evidence="3">Cysteine desulfurase protein</fullName>
    </submittedName>
</protein>
<proteinExistence type="predicted"/>
<keyword evidence="4" id="KW-1185">Reference proteome</keyword>
<feature type="domain" description="Aminotransferase class V" evidence="2">
    <location>
        <begin position="16"/>
        <end position="344"/>
    </location>
</feature>
<dbReference type="InterPro" id="IPR015424">
    <property type="entry name" value="PyrdxlP-dep_Trfase"/>
</dbReference>
<evidence type="ECO:0000313" key="3">
    <source>
        <dbReference type="EMBL" id="AJE22207.1"/>
    </source>
</evidence>
<name>A0A0C4WUP7_9GAMM</name>
<gene>
    <name evidence="3" type="ORF">Achr_27840</name>
</gene>
<accession>A0A0C4WUP7</accession>
<organism evidence="3 4">
    <name type="scientific">Azotobacter chroococcum NCIMB 8003</name>
    <dbReference type="NCBI Taxonomy" id="1328314"/>
    <lineage>
        <taxon>Bacteria</taxon>
        <taxon>Pseudomonadati</taxon>
        <taxon>Pseudomonadota</taxon>
        <taxon>Gammaproteobacteria</taxon>
        <taxon>Pseudomonadales</taxon>
        <taxon>Pseudomonadaceae</taxon>
        <taxon>Azotobacter</taxon>
    </lineage>
</organism>
<dbReference type="InterPro" id="IPR000192">
    <property type="entry name" value="Aminotrans_V_dom"/>
</dbReference>
<evidence type="ECO:0000256" key="1">
    <source>
        <dbReference type="ARBA" id="ARBA00022898"/>
    </source>
</evidence>
<dbReference type="EMBL" id="CP010415">
    <property type="protein sequence ID" value="AJE22207.1"/>
    <property type="molecule type" value="Genomic_DNA"/>
</dbReference>